<proteinExistence type="predicted"/>
<name>A0ABV0JFB8_9CYAN</name>
<dbReference type="Proteomes" id="UP001464891">
    <property type="component" value="Unassembled WGS sequence"/>
</dbReference>
<gene>
    <name evidence="1" type="ORF">NC998_25650</name>
</gene>
<evidence type="ECO:0000313" key="2">
    <source>
        <dbReference type="Proteomes" id="UP001464891"/>
    </source>
</evidence>
<evidence type="ECO:0000313" key="1">
    <source>
        <dbReference type="EMBL" id="MEP0820484.1"/>
    </source>
</evidence>
<comment type="caution">
    <text evidence="1">The sequence shown here is derived from an EMBL/GenBank/DDBJ whole genome shotgun (WGS) entry which is preliminary data.</text>
</comment>
<sequence>MTKTTTYYAQTPEIDELVEEFGSQLEKLSREDKLGLRMLLTTYLYLKEVEDEWTLDAVVTETPLHEPSEALDEAIAILEDINVDAAEGLIEALTAQLRHGNARRGGH</sequence>
<reference evidence="1 2" key="1">
    <citation type="submission" date="2022-04" db="EMBL/GenBank/DDBJ databases">
        <title>Positive selection, recombination, and allopatry shape intraspecific diversity of widespread and dominant cyanobacteria.</title>
        <authorList>
            <person name="Wei J."/>
            <person name="Shu W."/>
            <person name="Hu C."/>
        </authorList>
    </citation>
    <scope>NUCLEOTIDE SEQUENCE [LARGE SCALE GENOMIC DNA]</scope>
    <source>
        <strain evidence="1 2">GB2-A4</strain>
    </source>
</reference>
<keyword evidence="2" id="KW-1185">Reference proteome</keyword>
<accession>A0ABV0JFB8</accession>
<dbReference type="EMBL" id="JAMPKM010000031">
    <property type="protein sequence ID" value="MEP0820484.1"/>
    <property type="molecule type" value="Genomic_DNA"/>
</dbReference>
<organism evidence="1 2">
    <name type="scientific">Trichocoleus desertorum GB2-A4</name>
    <dbReference type="NCBI Taxonomy" id="2933944"/>
    <lineage>
        <taxon>Bacteria</taxon>
        <taxon>Bacillati</taxon>
        <taxon>Cyanobacteriota</taxon>
        <taxon>Cyanophyceae</taxon>
        <taxon>Leptolyngbyales</taxon>
        <taxon>Trichocoleusaceae</taxon>
        <taxon>Trichocoleus</taxon>
    </lineage>
</organism>
<protein>
    <submittedName>
        <fullName evidence="1">Uncharacterized protein</fullName>
    </submittedName>
</protein>
<dbReference type="RefSeq" id="WP_190441486.1">
    <property type="nucleotide sequence ID" value="NZ_JAMPKM010000031.1"/>
</dbReference>